<dbReference type="SUPFAM" id="SSF51182">
    <property type="entry name" value="RmlC-like cupins"/>
    <property type="match status" value="1"/>
</dbReference>
<proteinExistence type="predicted"/>
<feature type="region of interest" description="Disordered" evidence="1">
    <location>
        <begin position="113"/>
        <end position="141"/>
    </location>
</feature>
<organism evidence="2 3">
    <name type="scientific">Paractinoplanes hotanensis</name>
    <dbReference type="NCBI Taxonomy" id="2906497"/>
    <lineage>
        <taxon>Bacteria</taxon>
        <taxon>Bacillati</taxon>
        <taxon>Actinomycetota</taxon>
        <taxon>Actinomycetes</taxon>
        <taxon>Micromonosporales</taxon>
        <taxon>Micromonosporaceae</taxon>
        <taxon>Paractinoplanes</taxon>
    </lineage>
</organism>
<keyword evidence="3" id="KW-1185">Reference proteome</keyword>
<dbReference type="Proteomes" id="UP001523216">
    <property type="component" value="Unassembled WGS sequence"/>
</dbReference>
<evidence type="ECO:0000313" key="3">
    <source>
        <dbReference type="Proteomes" id="UP001523216"/>
    </source>
</evidence>
<evidence type="ECO:0000313" key="2">
    <source>
        <dbReference type="EMBL" id="MCM4077549.1"/>
    </source>
</evidence>
<dbReference type="InterPro" id="IPR014710">
    <property type="entry name" value="RmlC-like_jellyroll"/>
</dbReference>
<dbReference type="RefSeq" id="WP_251797420.1">
    <property type="nucleotide sequence ID" value="NZ_JAMQOL010000010.1"/>
</dbReference>
<gene>
    <name evidence="2" type="ORF">LXN57_08230</name>
</gene>
<dbReference type="InterPro" id="IPR011051">
    <property type="entry name" value="RmlC_Cupin_sf"/>
</dbReference>
<accession>A0ABT0XUX0</accession>
<name>A0ABT0XUX0_9ACTN</name>
<comment type="caution">
    <text evidence="2">The sequence shown here is derived from an EMBL/GenBank/DDBJ whole genome shotgun (WGS) entry which is preliminary data.</text>
</comment>
<protein>
    <submittedName>
        <fullName evidence="2">Uncharacterized protein</fullName>
    </submittedName>
</protein>
<reference evidence="2 3" key="1">
    <citation type="submission" date="2022-06" db="EMBL/GenBank/DDBJ databases">
        <title>Actinoplanes abujensis sp. nov., isolated from Nigerian arid soil.</title>
        <authorList>
            <person name="Ding P."/>
        </authorList>
    </citation>
    <scope>NUCLEOTIDE SEQUENCE [LARGE SCALE GENOMIC DNA]</scope>
    <source>
        <strain evidence="3">TRM88002</strain>
    </source>
</reference>
<dbReference type="Gene3D" id="2.60.120.10">
    <property type="entry name" value="Jelly Rolls"/>
    <property type="match status" value="1"/>
</dbReference>
<sequence>MKGQIVHSPAGEEVVLDDVGQTVLLDNPVVRVWDVSLEAGETHPWHLHHNPYVVLSLAGSKARMDWLDGSEPRFLNEYRGGSVYRPLSPVHRLTNIGGRFYQNRLVELKDLGENLPSPVDVGPGDRSVEGERPGPELADGRLPVIDHPHVKVWTVAVDEGRKLDLADLPHVVAALDPGAHGGVSFHPGGPLTLTGPGEWFVLELTYTASSN</sequence>
<evidence type="ECO:0000256" key="1">
    <source>
        <dbReference type="SAM" id="MobiDB-lite"/>
    </source>
</evidence>
<dbReference type="EMBL" id="JAMQOL010000010">
    <property type="protein sequence ID" value="MCM4077549.1"/>
    <property type="molecule type" value="Genomic_DNA"/>
</dbReference>